<sequence length="71" mass="8166">MIRKHSVSLHGHRTSLSLEDEFWEELRRMAAERGMPLAALIAEIDRSRDPNDNLSSALRLSVLAWLKAQIR</sequence>
<dbReference type="EMBL" id="JAUSWH010000002">
    <property type="protein sequence ID" value="MDQ0454838.1"/>
    <property type="molecule type" value="Genomic_DNA"/>
</dbReference>
<accession>A0ABU0IAZ5</accession>
<keyword evidence="2" id="KW-0238">DNA-binding</keyword>
<evidence type="ECO:0000313" key="2">
    <source>
        <dbReference type="EMBL" id="MDQ0454838.1"/>
    </source>
</evidence>
<dbReference type="InterPro" id="IPR027373">
    <property type="entry name" value="RHH_dom"/>
</dbReference>
<keyword evidence="3" id="KW-1185">Reference proteome</keyword>
<dbReference type="Pfam" id="PF13467">
    <property type="entry name" value="RHH_4"/>
    <property type="match status" value="1"/>
</dbReference>
<dbReference type="InterPro" id="IPR038268">
    <property type="entry name" value="RHH_sf"/>
</dbReference>
<gene>
    <name evidence="2" type="ORF">QO005_001165</name>
</gene>
<proteinExistence type="predicted"/>
<dbReference type="RefSeq" id="WP_307157034.1">
    <property type="nucleotide sequence ID" value="NZ_JAUSWH010000002.1"/>
</dbReference>
<organism evidence="2 3">
    <name type="scientific">Rhizobium paknamense</name>
    <dbReference type="NCBI Taxonomy" id="1206817"/>
    <lineage>
        <taxon>Bacteria</taxon>
        <taxon>Pseudomonadati</taxon>
        <taxon>Pseudomonadota</taxon>
        <taxon>Alphaproteobacteria</taxon>
        <taxon>Hyphomicrobiales</taxon>
        <taxon>Rhizobiaceae</taxon>
        <taxon>Rhizobium/Agrobacterium group</taxon>
        <taxon>Rhizobium</taxon>
    </lineage>
</organism>
<name>A0ABU0IAZ5_9HYPH</name>
<evidence type="ECO:0000259" key="1">
    <source>
        <dbReference type="Pfam" id="PF13467"/>
    </source>
</evidence>
<dbReference type="Gene3D" id="1.10.3990.20">
    <property type="entry name" value="protein bp1543"/>
    <property type="match status" value="1"/>
</dbReference>
<protein>
    <submittedName>
        <fullName evidence="2">DNA-binding ribbon-helix-helix protein</fullName>
    </submittedName>
</protein>
<dbReference type="Proteomes" id="UP001235269">
    <property type="component" value="Unassembled WGS sequence"/>
</dbReference>
<comment type="caution">
    <text evidence="2">The sequence shown here is derived from an EMBL/GenBank/DDBJ whole genome shotgun (WGS) entry which is preliminary data.</text>
</comment>
<dbReference type="GO" id="GO:0003677">
    <property type="term" value="F:DNA binding"/>
    <property type="evidence" value="ECO:0007669"/>
    <property type="project" value="UniProtKB-KW"/>
</dbReference>
<reference evidence="2 3" key="1">
    <citation type="submission" date="2023-07" db="EMBL/GenBank/DDBJ databases">
        <title>Genomic Encyclopedia of Type Strains, Phase IV (KMG-IV): sequencing the most valuable type-strain genomes for metagenomic binning, comparative biology and taxonomic classification.</title>
        <authorList>
            <person name="Goeker M."/>
        </authorList>
    </citation>
    <scope>NUCLEOTIDE SEQUENCE [LARGE SCALE GENOMIC DNA]</scope>
    <source>
        <strain evidence="2 3">DSM 100301</strain>
    </source>
</reference>
<evidence type="ECO:0000313" key="3">
    <source>
        <dbReference type="Proteomes" id="UP001235269"/>
    </source>
</evidence>
<feature type="domain" description="Ribbon-helix-helix" evidence="1">
    <location>
        <begin position="3"/>
        <end position="66"/>
    </location>
</feature>